<sequence length="160" mass="17654">MPPKNVILRRPMTRSSKQLLANEKPSNIEVVELSPAPNTPLPNLQQSQSRSQALDDDTTINEGNDESPIQGSDNTVGSSSIRRGRGVTAERLIEKAILENDKKQLEIEFPEGFKKPRCFAKHLANGVGVIVRHRAGLDFLTPWSELGEELKLTLYAGLGQ</sequence>
<evidence type="ECO:0000256" key="1">
    <source>
        <dbReference type="SAM" id="MobiDB-lite"/>
    </source>
</evidence>
<dbReference type="AlphaFoldDB" id="A0AAP0AYR0"/>
<feature type="compositionally biased region" description="Polar residues" evidence="1">
    <location>
        <begin position="41"/>
        <end position="52"/>
    </location>
</feature>
<organism evidence="2 3">
    <name type="scientific">Platanthera zijinensis</name>
    <dbReference type="NCBI Taxonomy" id="2320716"/>
    <lineage>
        <taxon>Eukaryota</taxon>
        <taxon>Viridiplantae</taxon>
        <taxon>Streptophyta</taxon>
        <taxon>Embryophyta</taxon>
        <taxon>Tracheophyta</taxon>
        <taxon>Spermatophyta</taxon>
        <taxon>Magnoliopsida</taxon>
        <taxon>Liliopsida</taxon>
        <taxon>Asparagales</taxon>
        <taxon>Orchidaceae</taxon>
        <taxon>Orchidoideae</taxon>
        <taxon>Orchideae</taxon>
        <taxon>Orchidinae</taxon>
        <taxon>Platanthera</taxon>
    </lineage>
</organism>
<feature type="compositionally biased region" description="Polar residues" evidence="1">
    <location>
        <begin position="67"/>
        <end position="81"/>
    </location>
</feature>
<gene>
    <name evidence="2" type="ORF">KSP39_PZI021995</name>
</gene>
<keyword evidence="3" id="KW-1185">Reference proteome</keyword>
<reference evidence="2 3" key="1">
    <citation type="journal article" date="2022" name="Nat. Plants">
        <title>Genomes of leafy and leafless Platanthera orchids illuminate the evolution of mycoheterotrophy.</title>
        <authorList>
            <person name="Li M.H."/>
            <person name="Liu K.W."/>
            <person name="Li Z."/>
            <person name="Lu H.C."/>
            <person name="Ye Q.L."/>
            <person name="Zhang D."/>
            <person name="Wang J.Y."/>
            <person name="Li Y.F."/>
            <person name="Zhong Z.M."/>
            <person name="Liu X."/>
            <person name="Yu X."/>
            <person name="Liu D.K."/>
            <person name="Tu X.D."/>
            <person name="Liu B."/>
            <person name="Hao Y."/>
            <person name="Liao X.Y."/>
            <person name="Jiang Y.T."/>
            <person name="Sun W.H."/>
            <person name="Chen J."/>
            <person name="Chen Y.Q."/>
            <person name="Ai Y."/>
            <person name="Zhai J.W."/>
            <person name="Wu S.S."/>
            <person name="Zhou Z."/>
            <person name="Hsiao Y.Y."/>
            <person name="Wu W.L."/>
            <person name="Chen Y.Y."/>
            <person name="Lin Y.F."/>
            <person name="Hsu J.L."/>
            <person name="Li C.Y."/>
            <person name="Wang Z.W."/>
            <person name="Zhao X."/>
            <person name="Zhong W.Y."/>
            <person name="Ma X.K."/>
            <person name="Ma L."/>
            <person name="Huang J."/>
            <person name="Chen G.Z."/>
            <person name="Huang M.Z."/>
            <person name="Huang L."/>
            <person name="Peng D.H."/>
            <person name="Luo Y.B."/>
            <person name="Zou S.Q."/>
            <person name="Chen S.P."/>
            <person name="Lan S."/>
            <person name="Tsai W.C."/>
            <person name="Van de Peer Y."/>
            <person name="Liu Z.J."/>
        </authorList>
    </citation>
    <scope>NUCLEOTIDE SEQUENCE [LARGE SCALE GENOMIC DNA]</scope>
    <source>
        <strain evidence="2">Lor287</strain>
    </source>
</reference>
<protein>
    <submittedName>
        <fullName evidence="2">Uncharacterized protein</fullName>
    </submittedName>
</protein>
<dbReference type="Proteomes" id="UP001418222">
    <property type="component" value="Unassembled WGS sequence"/>
</dbReference>
<evidence type="ECO:0000313" key="2">
    <source>
        <dbReference type="EMBL" id="KAK8919120.1"/>
    </source>
</evidence>
<name>A0AAP0AYR0_9ASPA</name>
<feature type="compositionally biased region" description="Acidic residues" evidence="1">
    <location>
        <begin position="54"/>
        <end position="65"/>
    </location>
</feature>
<feature type="region of interest" description="Disordered" evidence="1">
    <location>
        <begin position="1"/>
        <end position="84"/>
    </location>
</feature>
<evidence type="ECO:0000313" key="3">
    <source>
        <dbReference type="Proteomes" id="UP001418222"/>
    </source>
</evidence>
<comment type="caution">
    <text evidence="2">The sequence shown here is derived from an EMBL/GenBank/DDBJ whole genome shotgun (WGS) entry which is preliminary data.</text>
</comment>
<dbReference type="EMBL" id="JBBWWQ010000019">
    <property type="protein sequence ID" value="KAK8919120.1"/>
    <property type="molecule type" value="Genomic_DNA"/>
</dbReference>
<accession>A0AAP0AYR0</accession>
<proteinExistence type="predicted"/>